<organism evidence="1 2">
    <name type="scientific">Catharanthus roseus</name>
    <name type="common">Madagascar periwinkle</name>
    <name type="synonym">Vinca rosea</name>
    <dbReference type="NCBI Taxonomy" id="4058"/>
    <lineage>
        <taxon>Eukaryota</taxon>
        <taxon>Viridiplantae</taxon>
        <taxon>Streptophyta</taxon>
        <taxon>Embryophyta</taxon>
        <taxon>Tracheophyta</taxon>
        <taxon>Spermatophyta</taxon>
        <taxon>Magnoliopsida</taxon>
        <taxon>eudicotyledons</taxon>
        <taxon>Gunneridae</taxon>
        <taxon>Pentapetalae</taxon>
        <taxon>asterids</taxon>
        <taxon>lamiids</taxon>
        <taxon>Gentianales</taxon>
        <taxon>Apocynaceae</taxon>
        <taxon>Rauvolfioideae</taxon>
        <taxon>Vinceae</taxon>
        <taxon>Catharanthinae</taxon>
        <taxon>Catharanthus</taxon>
    </lineage>
</organism>
<accession>A0ACC0A2M1</accession>
<evidence type="ECO:0000313" key="1">
    <source>
        <dbReference type="EMBL" id="KAI5655029.1"/>
    </source>
</evidence>
<reference evidence="2" key="1">
    <citation type="journal article" date="2023" name="Nat. Plants">
        <title>Single-cell RNA sequencing provides a high-resolution roadmap for understanding the multicellular compartmentation of specialized metabolism.</title>
        <authorList>
            <person name="Sun S."/>
            <person name="Shen X."/>
            <person name="Li Y."/>
            <person name="Li Y."/>
            <person name="Wang S."/>
            <person name="Li R."/>
            <person name="Zhang H."/>
            <person name="Shen G."/>
            <person name="Guo B."/>
            <person name="Wei J."/>
            <person name="Xu J."/>
            <person name="St-Pierre B."/>
            <person name="Chen S."/>
            <person name="Sun C."/>
        </authorList>
    </citation>
    <scope>NUCLEOTIDE SEQUENCE [LARGE SCALE GENOMIC DNA]</scope>
</reference>
<proteinExistence type="predicted"/>
<comment type="caution">
    <text evidence="1">The sequence shown here is derived from an EMBL/GenBank/DDBJ whole genome shotgun (WGS) entry which is preliminary data.</text>
</comment>
<sequence>MLKYRKSREPLTAAFPSALPSLPYSVACRFPRCGPLQSNSSSHHHHQSSNTAIKGRENVETLQDDQNQEISDILSSTSNCPGFCQSNPISNFASCSVRKNNLARVEHFIQVVGSYEDKIISEESLIENFNQPYLDVMSQYDDGLDLSNYDFNQDGFGAEFDDVNKRKLAYMHRDIAHKYKKVIALLILPVAKDV</sequence>
<dbReference type="EMBL" id="CM044707">
    <property type="protein sequence ID" value="KAI5655029.1"/>
    <property type="molecule type" value="Genomic_DNA"/>
</dbReference>
<gene>
    <name evidence="1" type="ORF">M9H77_32216</name>
</gene>
<name>A0ACC0A2M1_CATRO</name>
<keyword evidence="2" id="KW-1185">Reference proteome</keyword>
<dbReference type="Proteomes" id="UP001060085">
    <property type="component" value="Linkage Group LG07"/>
</dbReference>
<protein>
    <submittedName>
        <fullName evidence="1">Uncharacterized protein</fullName>
    </submittedName>
</protein>
<evidence type="ECO:0000313" key="2">
    <source>
        <dbReference type="Proteomes" id="UP001060085"/>
    </source>
</evidence>